<dbReference type="InParanoid" id="F4SD05"/>
<sequence length="175" mass="19422">MHSNRDCKAKNNNNPSSSRPMQQQWSAPVLRVNSKPTQLSDADKIRLFDQAFSSRTTQSKPAASANAALAVEEEVEQAEDEVINLTTAYAAIATDSVNKTDFFMDTGSNKDIFNDMNIFKSIHKIRPVKIKSANGGEMVANQAGDVTITTYDFDNVKFETTLSDVLYCPDICDEW</sequence>
<dbReference type="KEGG" id="mlr:MELLADRAFT_69974"/>
<feature type="compositionally biased region" description="Polar residues" evidence="1">
    <location>
        <begin position="10"/>
        <end position="26"/>
    </location>
</feature>
<dbReference type="VEuPathDB" id="FungiDB:MELLADRAFT_69974"/>
<reference evidence="4" key="1">
    <citation type="journal article" date="2011" name="Proc. Natl. Acad. Sci. U.S.A.">
        <title>Obligate biotrophy features unraveled by the genomic analysis of rust fungi.</title>
        <authorList>
            <person name="Duplessis S."/>
            <person name="Cuomo C.A."/>
            <person name="Lin Y.-C."/>
            <person name="Aerts A."/>
            <person name="Tisserant E."/>
            <person name="Veneault-Fourrey C."/>
            <person name="Joly D.L."/>
            <person name="Hacquard S."/>
            <person name="Amselem J."/>
            <person name="Cantarel B.L."/>
            <person name="Chiu R."/>
            <person name="Coutinho P.M."/>
            <person name="Feau N."/>
            <person name="Field M."/>
            <person name="Frey P."/>
            <person name="Gelhaye E."/>
            <person name="Goldberg J."/>
            <person name="Grabherr M.G."/>
            <person name="Kodira C.D."/>
            <person name="Kohler A."/>
            <person name="Kuees U."/>
            <person name="Lindquist E.A."/>
            <person name="Lucas S.M."/>
            <person name="Mago R."/>
            <person name="Mauceli E."/>
            <person name="Morin E."/>
            <person name="Murat C."/>
            <person name="Pangilinan J.L."/>
            <person name="Park R."/>
            <person name="Pearson M."/>
            <person name="Quesneville H."/>
            <person name="Rouhier N."/>
            <person name="Sakthikumar S."/>
            <person name="Salamov A.A."/>
            <person name="Schmutz J."/>
            <person name="Selles B."/>
            <person name="Shapiro H."/>
            <person name="Tanguay P."/>
            <person name="Tuskan G.A."/>
            <person name="Henrissat B."/>
            <person name="Van de Peer Y."/>
            <person name="Rouze P."/>
            <person name="Ellis J.G."/>
            <person name="Dodds P.N."/>
            <person name="Schein J.E."/>
            <person name="Zhong S."/>
            <person name="Hamelin R.C."/>
            <person name="Grigoriev I.V."/>
            <person name="Szabo L.J."/>
            <person name="Martin F."/>
        </authorList>
    </citation>
    <scope>NUCLEOTIDE SEQUENCE [LARGE SCALE GENOMIC DNA]</scope>
    <source>
        <strain evidence="4">98AG31 / pathotype 3-4-7</strain>
    </source>
</reference>
<keyword evidence="4" id="KW-1185">Reference proteome</keyword>
<dbReference type="HOGENOM" id="CLU_131074_0_0_1"/>
<dbReference type="Proteomes" id="UP000001072">
    <property type="component" value="Unassembled WGS sequence"/>
</dbReference>
<dbReference type="Pfam" id="PF22936">
    <property type="entry name" value="Pol_BBD"/>
    <property type="match status" value="1"/>
</dbReference>
<dbReference type="AlphaFoldDB" id="F4SD05"/>
<evidence type="ECO:0000259" key="2">
    <source>
        <dbReference type="Pfam" id="PF22936"/>
    </source>
</evidence>
<protein>
    <recommendedName>
        <fullName evidence="2">Retrovirus-related Pol polyprotein from transposon TNT 1-94-like beta-barrel domain-containing protein</fullName>
    </recommendedName>
</protein>
<feature type="region of interest" description="Disordered" evidence="1">
    <location>
        <begin position="1"/>
        <end position="28"/>
    </location>
</feature>
<evidence type="ECO:0000313" key="3">
    <source>
        <dbReference type="EMBL" id="EGF97469.1"/>
    </source>
</evidence>
<dbReference type="GeneID" id="18931383"/>
<dbReference type="RefSeq" id="XP_007419256.1">
    <property type="nucleotide sequence ID" value="XM_007419194.1"/>
</dbReference>
<dbReference type="EMBL" id="GL883230">
    <property type="protein sequence ID" value="EGF97469.1"/>
    <property type="molecule type" value="Genomic_DNA"/>
</dbReference>
<dbReference type="InterPro" id="IPR054722">
    <property type="entry name" value="PolX-like_BBD"/>
</dbReference>
<evidence type="ECO:0000256" key="1">
    <source>
        <dbReference type="SAM" id="MobiDB-lite"/>
    </source>
</evidence>
<gene>
    <name evidence="3" type="ORF">MELLADRAFT_69974</name>
</gene>
<accession>F4SD05</accession>
<feature type="domain" description="Retrovirus-related Pol polyprotein from transposon TNT 1-94-like beta-barrel" evidence="2">
    <location>
        <begin position="102"/>
        <end position="171"/>
    </location>
</feature>
<evidence type="ECO:0000313" key="4">
    <source>
        <dbReference type="Proteomes" id="UP000001072"/>
    </source>
</evidence>
<organism evidence="4">
    <name type="scientific">Melampsora larici-populina (strain 98AG31 / pathotype 3-4-7)</name>
    <name type="common">Poplar leaf rust fungus</name>
    <dbReference type="NCBI Taxonomy" id="747676"/>
    <lineage>
        <taxon>Eukaryota</taxon>
        <taxon>Fungi</taxon>
        <taxon>Dikarya</taxon>
        <taxon>Basidiomycota</taxon>
        <taxon>Pucciniomycotina</taxon>
        <taxon>Pucciniomycetes</taxon>
        <taxon>Pucciniales</taxon>
        <taxon>Melampsoraceae</taxon>
        <taxon>Melampsora</taxon>
    </lineage>
</organism>
<proteinExistence type="predicted"/>
<name>F4SD05_MELLP</name>